<keyword evidence="2" id="KW-1133">Transmembrane helix</keyword>
<keyword evidence="4" id="KW-1185">Reference proteome</keyword>
<evidence type="ECO:0000256" key="1">
    <source>
        <dbReference type="SAM" id="MobiDB-lite"/>
    </source>
</evidence>
<feature type="transmembrane region" description="Helical" evidence="2">
    <location>
        <begin position="53"/>
        <end position="80"/>
    </location>
</feature>
<reference evidence="3" key="1">
    <citation type="submission" date="2022-07" db="EMBL/GenBank/DDBJ databases">
        <title>Genome Sequence of Agrocybe chaxingu.</title>
        <authorList>
            <person name="Buettner E."/>
        </authorList>
    </citation>
    <scope>NUCLEOTIDE SEQUENCE</scope>
    <source>
        <strain evidence="3">MP-N11</strain>
    </source>
</reference>
<feature type="region of interest" description="Disordered" evidence="1">
    <location>
        <begin position="310"/>
        <end position="329"/>
    </location>
</feature>
<accession>A0A9W8K784</accession>
<dbReference type="EMBL" id="JANKHO010000516">
    <property type="protein sequence ID" value="KAJ3508977.1"/>
    <property type="molecule type" value="Genomic_DNA"/>
</dbReference>
<name>A0A9W8K784_9AGAR</name>
<gene>
    <name evidence="3" type="ORF">NLJ89_g5464</name>
</gene>
<keyword evidence="2" id="KW-0472">Membrane</keyword>
<feature type="transmembrane region" description="Helical" evidence="2">
    <location>
        <begin position="176"/>
        <end position="196"/>
    </location>
</feature>
<dbReference type="AlphaFoldDB" id="A0A9W8K784"/>
<feature type="transmembrane region" description="Helical" evidence="2">
    <location>
        <begin position="133"/>
        <end position="156"/>
    </location>
</feature>
<feature type="transmembrane region" description="Helical" evidence="2">
    <location>
        <begin position="20"/>
        <end position="41"/>
    </location>
</feature>
<evidence type="ECO:0000313" key="3">
    <source>
        <dbReference type="EMBL" id="KAJ3508977.1"/>
    </source>
</evidence>
<organism evidence="3 4">
    <name type="scientific">Agrocybe chaxingu</name>
    <dbReference type="NCBI Taxonomy" id="84603"/>
    <lineage>
        <taxon>Eukaryota</taxon>
        <taxon>Fungi</taxon>
        <taxon>Dikarya</taxon>
        <taxon>Basidiomycota</taxon>
        <taxon>Agaricomycotina</taxon>
        <taxon>Agaricomycetes</taxon>
        <taxon>Agaricomycetidae</taxon>
        <taxon>Agaricales</taxon>
        <taxon>Agaricineae</taxon>
        <taxon>Strophariaceae</taxon>
        <taxon>Agrocybe</taxon>
    </lineage>
</organism>
<comment type="caution">
    <text evidence="3">The sequence shown here is derived from an EMBL/GenBank/DDBJ whole genome shotgun (WGS) entry which is preliminary data.</text>
</comment>
<keyword evidence="2" id="KW-0812">Transmembrane</keyword>
<sequence length="329" mass="36215">MSIDPDAFIVLERSSYLGDFVSSVLLGVEIALFFQSAYYLCHGAYSQRKRTFFIVYGFVLVFLVGTAAVTRKALGAGMWIDHRDELPGGPAQWWIEHNSWWVNILGLSVVVAADAMSNGLMMYRCYILLSSNIWVIVVPALLFISSFTLGVMTIVAGSRPGTSFFSGQALAFGVPWIALTVSFNVLVTVLICGRLLSTYFAMRNAGASESMRDRLGIIAILIESALPFSVFGIALSILYGLGSQTTVAFADIWGNMVGISPQLIILRVAMGRAWTKETINTTRAPVFATRPRDPHTTQIFISQTEMQAMDHAKTEGDNSNDDSEYYDYS</sequence>
<feature type="transmembrane region" description="Helical" evidence="2">
    <location>
        <begin position="252"/>
        <end position="270"/>
    </location>
</feature>
<protein>
    <submittedName>
        <fullName evidence="3">Uncharacterized protein</fullName>
    </submittedName>
</protein>
<feature type="compositionally biased region" description="Acidic residues" evidence="1">
    <location>
        <begin position="318"/>
        <end position="329"/>
    </location>
</feature>
<evidence type="ECO:0000313" key="4">
    <source>
        <dbReference type="Proteomes" id="UP001148786"/>
    </source>
</evidence>
<evidence type="ECO:0000256" key="2">
    <source>
        <dbReference type="SAM" id="Phobius"/>
    </source>
</evidence>
<dbReference type="OrthoDB" id="3351617at2759"/>
<feature type="transmembrane region" description="Helical" evidence="2">
    <location>
        <begin position="100"/>
        <end position="121"/>
    </location>
</feature>
<proteinExistence type="predicted"/>
<feature type="transmembrane region" description="Helical" evidence="2">
    <location>
        <begin position="217"/>
        <end position="240"/>
    </location>
</feature>
<dbReference type="Proteomes" id="UP001148786">
    <property type="component" value="Unassembled WGS sequence"/>
</dbReference>